<sequence>MKKIFILAILSVILNPLQKTMAQQATEKKKNIAVLNHIAIYTADLKSATDFYAAVFGLELIPEPFKDGRHTWFSLGAAGQLHIIQGAKTNILYDRNDHLCFSVASIEEFTQKLTDLGIAYENWAGVRGTITKRVDGIKQIYFKDPDGHWLEVNDDHK</sequence>
<dbReference type="PROSITE" id="PS51819">
    <property type="entry name" value="VOC"/>
    <property type="match status" value="1"/>
</dbReference>
<dbReference type="InterPro" id="IPR029068">
    <property type="entry name" value="Glyas_Bleomycin-R_OHBP_Dase"/>
</dbReference>
<dbReference type="PANTHER" id="PTHR21366">
    <property type="entry name" value="GLYOXALASE FAMILY PROTEIN"/>
    <property type="match status" value="1"/>
</dbReference>
<feature type="domain" description="VOC" evidence="1">
    <location>
        <begin position="34"/>
        <end position="155"/>
    </location>
</feature>
<dbReference type="InterPro" id="IPR037523">
    <property type="entry name" value="VOC_core"/>
</dbReference>
<dbReference type="RefSeq" id="WP_235012391.1">
    <property type="nucleotide sequence ID" value="NZ_FWXT01000001.1"/>
</dbReference>
<proteinExistence type="predicted"/>
<reference evidence="3" key="1">
    <citation type="submission" date="2017-04" db="EMBL/GenBank/DDBJ databases">
        <authorList>
            <person name="Varghese N."/>
            <person name="Submissions S."/>
        </authorList>
    </citation>
    <scope>NUCLEOTIDE SEQUENCE [LARGE SCALE GENOMIC DNA]</scope>
    <source>
        <strain evidence="3">DSM 12126</strain>
    </source>
</reference>
<keyword evidence="2" id="KW-0456">Lyase</keyword>
<evidence type="ECO:0000313" key="3">
    <source>
        <dbReference type="Proteomes" id="UP000192756"/>
    </source>
</evidence>
<dbReference type="InterPro" id="IPR004360">
    <property type="entry name" value="Glyas_Fos-R_dOase_dom"/>
</dbReference>
<gene>
    <name evidence="2" type="ORF">SAMN04488524_0347</name>
</gene>
<name>A0A1W1Z0X3_9SPHI</name>
<keyword evidence="3" id="KW-1185">Reference proteome</keyword>
<evidence type="ECO:0000313" key="2">
    <source>
        <dbReference type="EMBL" id="SMC42117.1"/>
    </source>
</evidence>
<protein>
    <submittedName>
        <fullName evidence="2">Lactoylglutathione lyase</fullName>
    </submittedName>
</protein>
<dbReference type="Pfam" id="PF00903">
    <property type="entry name" value="Glyoxalase"/>
    <property type="match status" value="1"/>
</dbReference>
<accession>A0A1W1Z0X3</accession>
<dbReference type="InterPro" id="IPR050383">
    <property type="entry name" value="GlyoxalaseI/FosfomycinResist"/>
</dbReference>
<evidence type="ECO:0000259" key="1">
    <source>
        <dbReference type="PROSITE" id="PS51819"/>
    </source>
</evidence>
<dbReference type="STRING" id="151894.SAMN04488524_0347"/>
<dbReference type="Proteomes" id="UP000192756">
    <property type="component" value="Unassembled WGS sequence"/>
</dbReference>
<organism evidence="2 3">
    <name type="scientific">Pedobacter africanus</name>
    <dbReference type="NCBI Taxonomy" id="151894"/>
    <lineage>
        <taxon>Bacteria</taxon>
        <taxon>Pseudomonadati</taxon>
        <taxon>Bacteroidota</taxon>
        <taxon>Sphingobacteriia</taxon>
        <taxon>Sphingobacteriales</taxon>
        <taxon>Sphingobacteriaceae</taxon>
        <taxon>Pedobacter</taxon>
    </lineage>
</organism>
<dbReference type="PANTHER" id="PTHR21366:SF22">
    <property type="entry name" value="VOC DOMAIN-CONTAINING PROTEIN"/>
    <property type="match status" value="1"/>
</dbReference>
<dbReference type="AlphaFoldDB" id="A0A1W1Z0X3"/>
<dbReference type="Gene3D" id="3.10.180.10">
    <property type="entry name" value="2,3-Dihydroxybiphenyl 1,2-Dioxygenase, domain 1"/>
    <property type="match status" value="1"/>
</dbReference>
<dbReference type="GO" id="GO:0016829">
    <property type="term" value="F:lyase activity"/>
    <property type="evidence" value="ECO:0007669"/>
    <property type="project" value="UniProtKB-KW"/>
</dbReference>
<dbReference type="EMBL" id="FWXT01000001">
    <property type="protein sequence ID" value="SMC42117.1"/>
    <property type="molecule type" value="Genomic_DNA"/>
</dbReference>
<dbReference type="SUPFAM" id="SSF54593">
    <property type="entry name" value="Glyoxalase/Bleomycin resistance protein/Dihydroxybiphenyl dioxygenase"/>
    <property type="match status" value="1"/>
</dbReference>